<keyword evidence="11" id="KW-1185">Reference proteome</keyword>
<feature type="binding site" description="axial binding residue" evidence="7">
    <location>
        <position position="409"/>
    </location>
    <ligand>
        <name>heme</name>
        <dbReference type="ChEBI" id="CHEBI:30413"/>
    </ligand>
    <ligandPart>
        <name>Fe</name>
        <dbReference type="ChEBI" id="CHEBI:18248"/>
    </ligandPart>
</feature>
<dbReference type="CDD" id="cd11062">
    <property type="entry name" value="CYP58-like"/>
    <property type="match status" value="1"/>
</dbReference>
<dbReference type="STRING" id="576137.A0A1L7XE72"/>
<comment type="cofactor">
    <cofactor evidence="1 7">
        <name>heme</name>
        <dbReference type="ChEBI" id="CHEBI:30413"/>
    </cofactor>
</comment>
<keyword evidence="5 7" id="KW-0408">Iron</keyword>
<dbReference type="InterPro" id="IPR050121">
    <property type="entry name" value="Cytochrome_P450_monoxygenase"/>
</dbReference>
<evidence type="ECO:0000256" key="5">
    <source>
        <dbReference type="ARBA" id="ARBA00023004"/>
    </source>
</evidence>
<dbReference type="SUPFAM" id="SSF48264">
    <property type="entry name" value="Cytochrome P450"/>
    <property type="match status" value="1"/>
</dbReference>
<evidence type="ECO:0000313" key="11">
    <source>
        <dbReference type="Proteomes" id="UP000184330"/>
    </source>
</evidence>
<dbReference type="Gene3D" id="1.10.630.10">
    <property type="entry name" value="Cytochrome P450"/>
    <property type="match status" value="1"/>
</dbReference>
<dbReference type="Proteomes" id="UP000184330">
    <property type="component" value="Unassembled WGS sequence"/>
</dbReference>
<comment type="similarity">
    <text evidence="2 8">Belongs to the cytochrome P450 family.</text>
</comment>
<sequence length="469" mass="53666">MAFIERSLVERMDTVLISGLLTFTGFWLATLAIYRIYLSPLSKFPGPKLAAFTSILHPDKTMKFDIRWDSPGAAQVTGPHELHRIRRTALNPFFSKHQVLLLWPYIREKRDKFCRRVDEYVETKKPLNLSKAFGCFSIDVVTEYAFGQSYNDLDNEHFFSGLSEVMDELLGRVHVITHLPWILSAVRALPEWVQGLLNPGMIVVRKYHGITSDKVRDIKEEKQKGEKMAGHKTILHELLESDLPSQELSVKRLSDESNILVGAGSDTIKHTLEVAAFHIVDNAMIQKTLREELVAAMPSRFDELTWAELEKLPYLSVVIQEALRLSYGISQRSPRISPKEGLQYKGKLIPAGFLVSMDAVHMHHNENIFPNSNEFSPERWLEDDGSGSKIISKRLQRYNIAFSRGTRQCVGMNLAYAELYLMLSTLFRRYEMQLYETGVDSVELWGDFFLPKAKPGTEGVRVLMKRLSE</sequence>
<dbReference type="GO" id="GO:0016705">
    <property type="term" value="F:oxidoreductase activity, acting on paired donors, with incorporation or reduction of molecular oxygen"/>
    <property type="evidence" value="ECO:0007669"/>
    <property type="project" value="InterPro"/>
</dbReference>
<evidence type="ECO:0000256" key="2">
    <source>
        <dbReference type="ARBA" id="ARBA00010617"/>
    </source>
</evidence>
<keyword evidence="3 7" id="KW-0479">Metal-binding</keyword>
<evidence type="ECO:0000256" key="1">
    <source>
        <dbReference type="ARBA" id="ARBA00001971"/>
    </source>
</evidence>
<dbReference type="PROSITE" id="PS00086">
    <property type="entry name" value="CYTOCHROME_P450"/>
    <property type="match status" value="1"/>
</dbReference>
<proteinExistence type="inferred from homology"/>
<dbReference type="InterPro" id="IPR001128">
    <property type="entry name" value="Cyt_P450"/>
</dbReference>
<dbReference type="OrthoDB" id="3945418at2759"/>
<accession>A0A1L7XE72</accession>
<dbReference type="PANTHER" id="PTHR24305">
    <property type="entry name" value="CYTOCHROME P450"/>
    <property type="match status" value="1"/>
</dbReference>
<evidence type="ECO:0000256" key="4">
    <source>
        <dbReference type="ARBA" id="ARBA00023002"/>
    </source>
</evidence>
<dbReference type="GO" id="GO:0005506">
    <property type="term" value="F:iron ion binding"/>
    <property type="evidence" value="ECO:0007669"/>
    <property type="project" value="InterPro"/>
</dbReference>
<dbReference type="PRINTS" id="PR00463">
    <property type="entry name" value="EP450I"/>
</dbReference>
<evidence type="ECO:0000256" key="7">
    <source>
        <dbReference type="PIRSR" id="PIRSR602401-1"/>
    </source>
</evidence>
<dbReference type="Pfam" id="PF00067">
    <property type="entry name" value="p450"/>
    <property type="match status" value="1"/>
</dbReference>
<feature type="transmembrane region" description="Helical" evidence="9">
    <location>
        <begin position="15"/>
        <end position="38"/>
    </location>
</feature>
<evidence type="ECO:0000256" key="8">
    <source>
        <dbReference type="RuleBase" id="RU000461"/>
    </source>
</evidence>
<dbReference type="PANTHER" id="PTHR24305:SF157">
    <property type="entry name" value="N-ACETYLTRYPTOPHAN 6-HYDROXYLASE IVOC-RELATED"/>
    <property type="match status" value="1"/>
</dbReference>
<dbReference type="InterPro" id="IPR036396">
    <property type="entry name" value="Cyt_P450_sf"/>
</dbReference>
<gene>
    <name evidence="10" type="ORF">PAC_13173</name>
</gene>
<dbReference type="InterPro" id="IPR017972">
    <property type="entry name" value="Cyt_P450_CS"/>
</dbReference>
<keyword evidence="9" id="KW-1133">Transmembrane helix</keyword>
<dbReference type="PRINTS" id="PR00385">
    <property type="entry name" value="P450"/>
</dbReference>
<protein>
    <submittedName>
        <fullName evidence="10">Related to cytochrome P450</fullName>
    </submittedName>
</protein>
<dbReference type="InterPro" id="IPR002401">
    <property type="entry name" value="Cyt_P450_E_grp-I"/>
</dbReference>
<keyword evidence="9" id="KW-0812">Transmembrane</keyword>
<dbReference type="EMBL" id="FJOG01000023">
    <property type="protein sequence ID" value="CZR63276.1"/>
    <property type="molecule type" value="Genomic_DNA"/>
</dbReference>
<dbReference type="GO" id="GO:0020037">
    <property type="term" value="F:heme binding"/>
    <property type="evidence" value="ECO:0007669"/>
    <property type="project" value="InterPro"/>
</dbReference>
<evidence type="ECO:0000256" key="6">
    <source>
        <dbReference type="ARBA" id="ARBA00023033"/>
    </source>
</evidence>
<keyword evidence="4 8" id="KW-0560">Oxidoreductase</keyword>
<name>A0A1L7XE72_9HELO</name>
<dbReference type="GO" id="GO:0004497">
    <property type="term" value="F:monooxygenase activity"/>
    <property type="evidence" value="ECO:0007669"/>
    <property type="project" value="UniProtKB-KW"/>
</dbReference>
<keyword evidence="7 8" id="KW-0349">Heme</keyword>
<keyword evidence="9" id="KW-0472">Membrane</keyword>
<evidence type="ECO:0000256" key="9">
    <source>
        <dbReference type="SAM" id="Phobius"/>
    </source>
</evidence>
<organism evidence="10 11">
    <name type="scientific">Phialocephala subalpina</name>
    <dbReference type="NCBI Taxonomy" id="576137"/>
    <lineage>
        <taxon>Eukaryota</taxon>
        <taxon>Fungi</taxon>
        <taxon>Dikarya</taxon>
        <taxon>Ascomycota</taxon>
        <taxon>Pezizomycotina</taxon>
        <taxon>Leotiomycetes</taxon>
        <taxon>Helotiales</taxon>
        <taxon>Mollisiaceae</taxon>
        <taxon>Phialocephala</taxon>
        <taxon>Phialocephala fortinii species complex</taxon>
    </lineage>
</organism>
<reference evidence="10 11" key="1">
    <citation type="submission" date="2016-03" db="EMBL/GenBank/DDBJ databases">
        <authorList>
            <person name="Ploux O."/>
        </authorList>
    </citation>
    <scope>NUCLEOTIDE SEQUENCE [LARGE SCALE GENOMIC DNA]</scope>
    <source>
        <strain evidence="10 11">UAMH 11012</strain>
    </source>
</reference>
<evidence type="ECO:0000313" key="10">
    <source>
        <dbReference type="EMBL" id="CZR63276.1"/>
    </source>
</evidence>
<keyword evidence="6 8" id="KW-0503">Monooxygenase</keyword>
<dbReference type="AlphaFoldDB" id="A0A1L7XE72"/>
<evidence type="ECO:0000256" key="3">
    <source>
        <dbReference type="ARBA" id="ARBA00022723"/>
    </source>
</evidence>